<proteinExistence type="predicted"/>
<feature type="region of interest" description="Disordered" evidence="1">
    <location>
        <begin position="126"/>
        <end position="180"/>
    </location>
</feature>
<dbReference type="AlphaFoldDB" id="A0AAP0R9R1"/>
<feature type="compositionally biased region" description="Pro residues" evidence="1">
    <location>
        <begin position="14"/>
        <end position="41"/>
    </location>
</feature>
<feature type="region of interest" description="Disordered" evidence="1">
    <location>
        <begin position="1"/>
        <end position="48"/>
    </location>
</feature>
<reference evidence="2 3" key="1">
    <citation type="journal article" date="2024" name="Plant J.">
        <title>Genome sequences and population genomics reveal climatic adaptation and genomic divergence between two closely related sweetgum species.</title>
        <authorList>
            <person name="Xu W.Q."/>
            <person name="Ren C.Q."/>
            <person name="Zhang X.Y."/>
            <person name="Comes H.P."/>
            <person name="Liu X.H."/>
            <person name="Li Y.G."/>
            <person name="Kettle C.J."/>
            <person name="Jalonen R."/>
            <person name="Gaisberger H."/>
            <person name="Ma Y.Z."/>
            <person name="Qiu Y.X."/>
        </authorList>
    </citation>
    <scope>NUCLEOTIDE SEQUENCE [LARGE SCALE GENOMIC DNA]</scope>
    <source>
        <tissue evidence="2">Leaves</tissue>
    </source>
</reference>
<evidence type="ECO:0000313" key="2">
    <source>
        <dbReference type="EMBL" id="KAK9273395.1"/>
    </source>
</evidence>
<evidence type="ECO:0000313" key="3">
    <source>
        <dbReference type="Proteomes" id="UP001415857"/>
    </source>
</evidence>
<name>A0AAP0R9R1_LIQFO</name>
<accession>A0AAP0R9R1</accession>
<feature type="compositionally biased region" description="Basic and acidic residues" evidence="1">
    <location>
        <begin position="128"/>
        <end position="144"/>
    </location>
</feature>
<organism evidence="2 3">
    <name type="scientific">Liquidambar formosana</name>
    <name type="common">Formosan gum</name>
    <dbReference type="NCBI Taxonomy" id="63359"/>
    <lineage>
        <taxon>Eukaryota</taxon>
        <taxon>Viridiplantae</taxon>
        <taxon>Streptophyta</taxon>
        <taxon>Embryophyta</taxon>
        <taxon>Tracheophyta</taxon>
        <taxon>Spermatophyta</taxon>
        <taxon>Magnoliopsida</taxon>
        <taxon>eudicotyledons</taxon>
        <taxon>Gunneridae</taxon>
        <taxon>Pentapetalae</taxon>
        <taxon>Saxifragales</taxon>
        <taxon>Altingiaceae</taxon>
        <taxon>Liquidambar</taxon>
    </lineage>
</organism>
<sequence>MEEPKPAQNTSNPNPNPNPNPPNTAQTLPPPQPRQTPPLPPRNKKRPLECNNVHMQDSRYFKMRAVLKDLRPHFIEVLRTPDFQNCKAAHEIREQMKLLMDLYKQITVETVSIGKLKNVPETQPLLGENRDVTKPREQHQDVKPMEQPSPEQVFAKASEEKPFPSVNISEKQRHEDGRSQGTYVVGGSAFGWNFITYPGNKAVYYGVTKESFRSAN</sequence>
<dbReference type="PANTHER" id="PTHR35459:SF2">
    <property type="entry name" value="T1N6.14 PROTEIN"/>
    <property type="match status" value="1"/>
</dbReference>
<protein>
    <submittedName>
        <fullName evidence="2">Uncharacterized protein</fullName>
    </submittedName>
</protein>
<feature type="compositionally biased region" description="Low complexity" evidence="1">
    <location>
        <begin position="1"/>
        <end position="13"/>
    </location>
</feature>
<comment type="caution">
    <text evidence="2">The sequence shown here is derived from an EMBL/GenBank/DDBJ whole genome shotgun (WGS) entry which is preliminary data.</text>
</comment>
<gene>
    <name evidence="2" type="ORF">L1049_018205</name>
</gene>
<evidence type="ECO:0000256" key="1">
    <source>
        <dbReference type="SAM" id="MobiDB-lite"/>
    </source>
</evidence>
<dbReference type="EMBL" id="JBBPBK010000012">
    <property type="protein sequence ID" value="KAK9273395.1"/>
    <property type="molecule type" value="Genomic_DNA"/>
</dbReference>
<dbReference type="PANTHER" id="PTHR35459">
    <property type="entry name" value="T1N6.14 PROTEIN"/>
    <property type="match status" value="1"/>
</dbReference>
<keyword evidence="3" id="KW-1185">Reference proteome</keyword>
<dbReference type="Proteomes" id="UP001415857">
    <property type="component" value="Unassembled WGS sequence"/>
</dbReference>